<gene>
    <name evidence="4" type="ORF">FY536_05095</name>
</gene>
<dbReference type="RefSeq" id="WP_006845008.1">
    <property type="nucleotide sequence ID" value="NZ_CP026847.1"/>
</dbReference>
<proteinExistence type="predicted"/>
<keyword evidence="1" id="KW-0547">Nucleotide-binding</keyword>
<dbReference type="GO" id="GO:0043138">
    <property type="term" value="F:3'-5' DNA helicase activity"/>
    <property type="evidence" value="ECO:0007669"/>
    <property type="project" value="TreeGrafter"/>
</dbReference>
<dbReference type="InterPro" id="IPR001650">
    <property type="entry name" value="Helicase_C-like"/>
</dbReference>
<dbReference type="GO" id="GO:0006310">
    <property type="term" value="P:DNA recombination"/>
    <property type="evidence" value="ECO:0007669"/>
    <property type="project" value="TreeGrafter"/>
</dbReference>
<dbReference type="PROSITE" id="PS51194">
    <property type="entry name" value="HELICASE_CTER"/>
    <property type="match status" value="1"/>
</dbReference>
<name>A0A7H1MMI4_9LACO</name>
<dbReference type="InterPro" id="IPR011545">
    <property type="entry name" value="DEAD/DEAH_box_helicase_dom"/>
</dbReference>
<dbReference type="Pfam" id="PF00271">
    <property type="entry name" value="Helicase_C"/>
    <property type="match status" value="1"/>
</dbReference>
<evidence type="ECO:0000256" key="2">
    <source>
        <dbReference type="ARBA" id="ARBA00022840"/>
    </source>
</evidence>
<sequence>MEFKQINRLDQLYGCKLFLTKNELQDLKKTAFYQSQNRFIEITKPIKSDICQRCFNKIKINWKYPKNGIKYCWYCKDMGTIRSNDYLVIIKDPKQYLDNSKINWKGQLTLQQQKIANEQLIAWERKLNHLTYAVTGSGKTEILYPLINQVLLEKGRIALVAPRVDVVIELSQRIKKYFNGSMTVLHGEEHEIKYTQLLICTVQQLMKFHQTFDLIVVDEVDAFPLRNNKALEKVIEEAKRPQGVKYYLTATPSINLLRRVKHTNWKLSFLANRFHGYPLPIIQIYISPKWRKKLPIKIEKQLSKYQKNKRCFLIFVPQIEDLNLVKAMMPKSLSVATVYSKHPERSNNIKKLRSREINGLITTTILERGVTFSALDVYILGGDEVVFTYETILQIAGRCGRDAEYPNGNVWIFTADITLRMLRAKKEIQWLNSWRDHHSEL</sequence>
<dbReference type="Gene3D" id="3.40.50.300">
    <property type="entry name" value="P-loop containing nucleotide triphosphate hydrolases"/>
    <property type="match status" value="2"/>
</dbReference>
<dbReference type="Pfam" id="PF00270">
    <property type="entry name" value="DEAD"/>
    <property type="match status" value="1"/>
</dbReference>
<protein>
    <submittedName>
        <fullName evidence="4">DEAD/DEAH box helicase</fullName>
    </submittedName>
</protein>
<dbReference type="SMART" id="SM00490">
    <property type="entry name" value="HELICc"/>
    <property type="match status" value="1"/>
</dbReference>
<dbReference type="AlphaFoldDB" id="A0A7H1MMI4"/>
<keyword evidence="2" id="KW-0067">ATP-binding</keyword>
<dbReference type="InterPro" id="IPR027417">
    <property type="entry name" value="P-loop_NTPase"/>
</dbReference>
<dbReference type="PROSITE" id="PS51192">
    <property type="entry name" value="HELICASE_ATP_BIND_1"/>
    <property type="match status" value="1"/>
</dbReference>
<keyword evidence="4" id="KW-0347">Helicase</keyword>
<organism evidence="4 5">
    <name type="scientific">Weissella koreensis</name>
    <dbReference type="NCBI Taxonomy" id="165096"/>
    <lineage>
        <taxon>Bacteria</taxon>
        <taxon>Bacillati</taxon>
        <taxon>Bacillota</taxon>
        <taxon>Bacilli</taxon>
        <taxon>Lactobacillales</taxon>
        <taxon>Lactobacillaceae</taxon>
        <taxon>Weissella</taxon>
    </lineage>
</organism>
<dbReference type="EMBL" id="CP043431">
    <property type="protein sequence ID" value="QNT64670.1"/>
    <property type="molecule type" value="Genomic_DNA"/>
</dbReference>
<dbReference type="GO" id="GO:0006270">
    <property type="term" value="P:DNA replication initiation"/>
    <property type="evidence" value="ECO:0007669"/>
    <property type="project" value="TreeGrafter"/>
</dbReference>
<evidence type="ECO:0000313" key="5">
    <source>
        <dbReference type="Proteomes" id="UP000516446"/>
    </source>
</evidence>
<accession>A0A7H1MMI4</accession>
<keyword evidence="4" id="KW-0378">Hydrolase</keyword>
<dbReference type="PANTHER" id="PTHR30580">
    <property type="entry name" value="PRIMOSOMAL PROTEIN N"/>
    <property type="match status" value="1"/>
</dbReference>
<dbReference type="SUPFAM" id="SSF52540">
    <property type="entry name" value="P-loop containing nucleoside triphosphate hydrolases"/>
    <property type="match status" value="1"/>
</dbReference>
<reference evidence="4 5" key="1">
    <citation type="submission" date="2019-08" db="EMBL/GenBank/DDBJ databases">
        <authorList>
            <person name="Chang H.C."/>
            <person name="Mun S.Y."/>
        </authorList>
    </citation>
    <scope>NUCLEOTIDE SEQUENCE [LARGE SCALE GENOMIC DNA]</scope>
    <source>
        <strain evidence="4 5">SK</strain>
    </source>
</reference>
<dbReference type="GO" id="GO:0006302">
    <property type="term" value="P:double-strand break repair"/>
    <property type="evidence" value="ECO:0007669"/>
    <property type="project" value="TreeGrafter"/>
</dbReference>
<dbReference type="GO" id="GO:0003677">
    <property type="term" value="F:DNA binding"/>
    <property type="evidence" value="ECO:0007669"/>
    <property type="project" value="UniProtKB-KW"/>
</dbReference>
<keyword evidence="3" id="KW-0238">DNA-binding</keyword>
<evidence type="ECO:0000313" key="4">
    <source>
        <dbReference type="EMBL" id="QNT64670.1"/>
    </source>
</evidence>
<dbReference type="InterPro" id="IPR014001">
    <property type="entry name" value="Helicase_ATP-bd"/>
</dbReference>
<dbReference type="Proteomes" id="UP000516446">
    <property type="component" value="Chromosome"/>
</dbReference>
<dbReference type="PANTHER" id="PTHR30580:SF1">
    <property type="entry name" value="COMF OPERON PROTEIN 1"/>
    <property type="match status" value="1"/>
</dbReference>
<dbReference type="SMART" id="SM00487">
    <property type="entry name" value="DEXDc"/>
    <property type="match status" value="1"/>
</dbReference>
<evidence type="ECO:0000256" key="1">
    <source>
        <dbReference type="ARBA" id="ARBA00022741"/>
    </source>
</evidence>
<dbReference type="GO" id="GO:0005524">
    <property type="term" value="F:ATP binding"/>
    <property type="evidence" value="ECO:0007669"/>
    <property type="project" value="UniProtKB-KW"/>
</dbReference>
<keyword evidence="5" id="KW-1185">Reference proteome</keyword>
<evidence type="ECO:0000256" key="3">
    <source>
        <dbReference type="ARBA" id="ARBA00023125"/>
    </source>
</evidence>